<reference evidence="2" key="1">
    <citation type="journal article" date="2022" name="bioRxiv">
        <title>Sequencing and chromosome-scale assembly of the giantPleurodeles waltlgenome.</title>
        <authorList>
            <person name="Brown T."/>
            <person name="Elewa A."/>
            <person name="Iarovenko S."/>
            <person name="Subramanian E."/>
            <person name="Araus A.J."/>
            <person name="Petzold A."/>
            <person name="Susuki M."/>
            <person name="Suzuki K.-i.T."/>
            <person name="Hayashi T."/>
            <person name="Toyoda A."/>
            <person name="Oliveira C."/>
            <person name="Osipova E."/>
            <person name="Leigh N.D."/>
            <person name="Simon A."/>
            <person name="Yun M.H."/>
        </authorList>
    </citation>
    <scope>NUCLEOTIDE SEQUENCE</scope>
    <source>
        <strain evidence="2">20211129_DDA</strain>
        <tissue evidence="2">Liver</tissue>
    </source>
</reference>
<evidence type="ECO:0000313" key="2">
    <source>
        <dbReference type="EMBL" id="KAJ1178072.1"/>
    </source>
</evidence>
<accession>A0AAV7TNB8</accession>
<feature type="compositionally biased region" description="Basic and acidic residues" evidence="1">
    <location>
        <begin position="10"/>
        <end position="21"/>
    </location>
</feature>
<dbReference type="Proteomes" id="UP001066276">
    <property type="component" value="Chromosome 3_2"/>
</dbReference>
<gene>
    <name evidence="2" type="ORF">NDU88_003321</name>
</gene>
<evidence type="ECO:0000313" key="3">
    <source>
        <dbReference type="Proteomes" id="UP001066276"/>
    </source>
</evidence>
<comment type="caution">
    <text evidence="2">The sequence shown here is derived from an EMBL/GenBank/DDBJ whole genome shotgun (WGS) entry which is preliminary data.</text>
</comment>
<evidence type="ECO:0000256" key="1">
    <source>
        <dbReference type="SAM" id="MobiDB-lite"/>
    </source>
</evidence>
<dbReference type="EMBL" id="JANPWB010000006">
    <property type="protein sequence ID" value="KAJ1178072.1"/>
    <property type="molecule type" value="Genomic_DNA"/>
</dbReference>
<keyword evidence="3" id="KW-1185">Reference proteome</keyword>
<feature type="region of interest" description="Disordered" evidence="1">
    <location>
        <begin position="1"/>
        <end position="31"/>
    </location>
</feature>
<organism evidence="2 3">
    <name type="scientific">Pleurodeles waltl</name>
    <name type="common">Iberian ribbed newt</name>
    <dbReference type="NCBI Taxonomy" id="8319"/>
    <lineage>
        <taxon>Eukaryota</taxon>
        <taxon>Metazoa</taxon>
        <taxon>Chordata</taxon>
        <taxon>Craniata</taxon>
        <taxon>Vertebrata</taxon>
        <taxon>Euteleostomi</taxon>
        <taxon>Amphibia</taxon>
        <taxon>Batrachia</taxon>
        <taxon>Caudata</taxon>
        <taxon>Salamandroidea</taxon>
        <taxon>Salamandridae</taxon>
        <taxon>Pleurodelinae</taxon>
        <taxon>Pleurodeles</taxon>
    </lineage>
</organism>
<sequence length="68" mass="7778">MRNEALPFRTLDEREMPEPRGTHSNNDGLWMPQRAGTAQLLPSINIQVRSLEQGAHTTLELLGIQKRR</sequence>
<protein>
    <submittedName>
        <fullName evidence="2">Uncharacterized protein</fullName>
    </submittedName>
</protein>
<name>A0AAV7TNB8_PLEWA</name>
<proteinExistence type="predicted"/>
<dbReference type="AlphaFoldDB" id="A0AAV7TNB8"/>